<dbReference type="InterPro" id="IPR019008">
    <property type="entry name" value="Beta_sandwich_EMC7"/>
</dbReference>
<sequence>MADELSKNFETLQLHAGQEPDPATNSRAVPIYATTSFTFNDSAHGARLFGLKEFGNIYSRIMNPTVDVFEKRIAALEGGVAALATSSGQAAQFIAINALAHAGDNIVSTSLLYGGTYNQFKVFLPRLGIHTKFVDGDRVEDIAAAIDEKTKAVYVESIGNPKYNVPDLEAIAKVAHEKGVPVIVDNTFGAGGYFIRPIEHGADIVVHSATKWIGGHGTTIGGVIVDSGKFKWDNGRFPQMTEPSDGYHGLKFWETFGPITFIIRARVEILRDLGASLNPFAAQQLIIGIETLSLRAERHAQNALALAKWLEASQYVSWVSYPGLESHPYHETAKKYLKRGFGGVLSFGVKGGGSAGSQVVDGFKLISNLANVGDSKTLAIHPWTTTHEQLSDEEKVTSGVSEDLIRISVGTEHIDDIIADFEQSFKNAAAATKDGKVADAAETKKDDAPLAPFNPRPPFHLHLRLQPQKPLPPPPSALRTAVPPLTSSRLFHSPLLPSLYTNDLRKAANNPKNLPLHHRQKPAKMRLQSLLYLPTALAASLTLQIPASPALPNPYTLPPSTRASLSALGASFTAPLSVQNTFVFNNVTAPGSYLVDIHCATHAFAPLRLDVAEDGTLAAWETYRGNDWDNKGEVYASREFENGAKGFEVRVLGGKNYFVERSKFSVFTILKNPMILLGLVSMGIFIGMPYLMDNMDPEMRAEFEERQKSNPMNSLLGGGGGQPGANPMGNFDMAAFLAGSGGEKKSEGSAPAPSSGGGGGSGKKEKGGRR</sequence>
<keyword evidence="17" id="KW-1185">Reference proteome</keyword>
<dbReference type="PROSITE" id="PS00868">
    <property type="entry name" value="CYS_MET_METAB_PP"/>
    <property type="match status" value="1"/>
</dbReference>
<accession>A0A8H3ZVB9</accession>
<evidence type="ECO:0000256" key="11">
    <source>
        <dbReference type="ARBA" id="ARBA00060627"/>
    </source>
</evidence>
<evidence type="ECO:0000313" key="17">
    <source>
        <dbReference type="Proteomes" id="UP000434172"/>
    </source>
</evidence>
<comment type="catalytic activity">
    <reaction evidence="9">
        <text>O-acetyl-L-homoserine + methanethiol = L-methionine + acetate + H(+)</text>
        <dbReference type="Rhea" id="RHEA:10048"/>
        <dbReference type="ChEBI" id="CHEBI:15378"/>
        <dbReference type="ChEBI" id="CHEBI:16007"/>
        <dbReference type="ChEBI" id="CHEBI:30089"/>
        <dbReference type="ChEBI" id="CHEBI:57716"/>
        <dbReference type="ChEBI" id="CHEBI:57844"/>
        <dbReference type="EC" id="2.5.1.49"/>
    </reaction>
</comment>
<proteinExistence type="inferred from homology"/>
<dbReference type="SUPFAM" id="SSF53383">
    <property type="entry name" value="PLP-dependent transferases"/>
    <property type="match status" value="1"/>
</dbReference>
<evidence type="ECO:0000256" key="13">
    <source>
        <dbReference type="SAM" id="MobiDB-lite"/>
    </source>
</evidence>
<dbReference type="EMBL" id="WOWK01000019">
    <property type="protein sequence ID" value="KAF0328181.1"/>
    <property type="molecule type" value="Genomic_DNA"/>
</dbReference>
<evidence type="ECO:0000256" key="4">
    <source>
        <dbReference type="ARBA" id="ARBA00022490"/>
    </source>
</evidence>
<dbReference type="Proteomes" id="UP000434172">
    <property type="component" value="Unassembled WGS sequence"/>
</dbReference>
<evidence type="ECO:0000256" key="10">
    <source>
        <dbReference type="ARBA" id="ARBA00052629"/>
    </source>
</evidence>
<dbReference type="CDD" id="cd00614">
    <property type="entry name" value="CGS_like"/>
    <property type="match status" value="1"/>
</dbReference>
<dbReference type="InterPro" id="IPR015424">
    <property type="entry name" value="PyrdxlP-dep_Trfase"/>
</dbReference>
<dbReference type="OrthoDB" id="3512640at2759"/>
<dbReference type="InterPro" id="IPR054542">
    <property type="entry name" value="Cys_met_metab_PP"/>
</dbReference>
<dbReference type="GO" id="GO:0030170">
    <property type="term" value="F:pyridoxal phosphate binding"/>
    <property type="evidence" value="ECO:0007669"/>
    <property type="project" value="InterPro"/>
</dbReference>
<evidence type="ECO:0000256" key="14">
    <source>
        <dbReference type="SAM" id="Phobius"/>
    </source>
</evidence>
<evidence type="ECO:0000259" key="15">
    <source>
        <dbReference type="Pfam" id="PF09430"/>
    </source>
</evidence>
<keyword evidence="7" id="KW-0663">Pyridoxal phosphate</keyword>
<keyword evidence="14" id="KW-0472">Membrane</keyword>
<dbReference type="InterPro" id="IPR000277">
    <property type="entry name" value="Cys/Met-Metab_PyrdxlP-dep_enz"/>
</dbReference>
<keyword evidence="14" id="KW-1133">Transmembrane helix</keyword>
<dbReference type="GO" id="GO:0004124">
    <property type="term" value="F:cysteine synthase activity"/>
    <property type="evidence" value="ECO:0007669"/>
    <property type="project" value="TreeGrafter"/>
</dbReference>
<comment type="similarity">
    <text evidence="3">Belongs to the trans-sulfuration enzymes family.</text>
</comment>
<comment type="subcellular location">
    <subcellularLocation>
        <location evidence="2">Cytoplasm</location>
    </subcellularLocation>
</comment>
<keyword evidence="6" id="KW-0808">Transferase</keyword>
<dbReference type="InterPro" id="IPR006235">
    <property type="entry name" value="OAc-hSer/O-AcSer_sulfhydrylase"/>
</dbReference>
<comment type="pathway">
    <text evidence="11">Amino-acid biosynthesis; L-methionine biosynthesis via de novo pathway; L-homocysteine from O-acetyl-L-homoserine.</text>
</comment>
<dbReference type="GO" id="GO:0005737">
    <property type="term" value="C:cytoplasm"/>
    <property type="evidence" value="ECO:0007669"/>
    <property type="project" value="UniProtKB-SubCell"/>
</dbReference>
<dbReference type="Pfam" id="PF01053">
    <property type="entry name" value="Cys_Met_Meta_PP"/>
    <property type="match status" value="1"/>
</dbReference>
<protein>
    <recommendedName>
        <fullName evidence="12">O-acetylhomoserine aminocarboxypropyltransferase</fullName>
        <ecNumber evidence="12">2.5.1.49</ecNumber>
    </recommendedName>
</protein>
<dbReference type="GO" id="GO:0006535">
    <property type="term" value="P:cysteine biosynthetic process from serine"/>
    <property type="evidence" value="ECO:0007669"/>
    <property type="project" value="TreeGrafter"/>
</dbReference>
<feature type="domain" description="ER membrane protein complex subunit 7 beta-sandwich" evidence="15">
    <location>
        <begin position="553"/>
        <end position="677"/>
    </location>
</feature>
<reference evidence="16 17" key="1">
    <citation type="submission" date="2019-12" db="EMBL/GenBank/DDBJ databases">
        <title>A genome sequence resource for the geographically widespread anthracnose pathogen Colletotrichum asianum.</title>
        <authorList>
            <person name="Meng Y."/>
        </authorList>
    </citation>
    <scope>NUCLEOTIDE SEQUENCE [LARGE SCALE GENOMIC DNA]</scope>
    <source>
        <strain evidence="16 17">ICMP 18580</strain>
    </source>
</reference>
<dbReference type="GO" id="GO:0019346">
    <property type="term" value="P:transsulfuration"/>
    <property type="evidence" value="ECO:0007669"/>
    <property type="project" value="InterPro"/>
</dbReference>
<organism evidence="16 17">
    <name type="scientific">Colletotrichum asianum</name>
    <dbReference type="NCBI Taxonomy" id="702518"/>
    <lineage>
        <taxon>Eukaryota</taxon>
        <taxon>Fungi</taxon>
        <taxon>Dikarya</taxon>
        <taxon>Ascomycota</taxon>
        <taxon>Pezizomycotina</taxon>
        <taxon>Sordariomycetes</taxon>
        <taxon>Hypocreomycetidae</taxon>
        <taxon>Glomerellales</taxon>
        <taxon>Glomerellaceae</taxon>
        <taxon>Colletotrichum</taxon>
        <taxon>Colletotrichum gloeosporioides species complex</taxon>
    </lineage>
</organism>
<evidence type="ECO:0000256" key="3">
    <source>
        <dbReference type="ARBA" id="ARBA00009077"/>
    </source>
</evidence>
<dbReference type="Gene3D" id="3.90.1150.10">
    <property type="entry name" value="Aspartate Aminotransferase, domain 1"/>
    <property type="match status" value="1"/>
</dbReference>
<dbReference type="AlphaFoldDB" id="A0A8H3ZVB9"/>
<name>A0A8H3ZVB9_9PEZI</name>
<feature type="transmembrane region" description="Helical" evidence="14">
    <location>
        <begin position="674"/>
        <end position="692"/>
    </location>
</feature>
<dbReference type="Gene3D" id="3.40.640.10">
    <property type="entry name" value="Type I PLP-dependent aspartate aminotransferase-like (Major domain)"/>
    <property type="match status" value="1"/>
</dbReference>
<dbReference type="NCBIfam" id="TIGR01326">
    <property type="entry name" value="OAH_OAS_sulfhy"/>
    <property type="match status" value="1"/>
</dbReference>
<keyword evidence="8" id="KW-0486">Methionine biosynthesis</keyword>
<comment type="catalytic activity">
    <reaction evidence="10">
        <text>O-acetyl-L-homoserine + hydrogen sulfide = L-homocysteine + acetate</text>
        <dbReference type="Rhea" id="RHEA:27822"/>
        <dbReference type="ChEBI" id="CHEBI:29919"/>
        <dbReference type="ChEBI" id="CHEBI:30089"/>
        <dbReference type="ChEBI" id="CHEBI:57716"/>
        <dbReference type="ChEBI" id="CHEBI:58199"/>
        <dbReference type="EC" id="2.5.1.49"/>
    </reaction>
</comment>
<dbReference type="GO" id="GO:0003961">
    <property type="term" value="F:O-acetylhomoserine aminocarboxypropyltransferase activity"/>
    <property type="evidence" value="ECO:0007669"/>
    <property type="project" value="UniProtKB-EC"/>
</dbReference>
<keyword evidence="5" id="KW-0028">Amino-acid biosynthesis</keyword>
<dbReference type="EC" id="2.5.1.49" evidence="12"/>
<evidence type="ECO:0000256" key="5">
    <source>
        <dbReference type="ARBA" id="ARBA00022605"/>
    </source>
</evidence>
<evidence type="ECO:0000256" key="6">
    <source>
        <dbReference type="ARBA" id="ARBA00022679"/>
    </source>
</evidence>
<dbReference type="GO" id="GO:0071269">
    <property type="term" value="P:L-homocysteine biosynthetic process"/>
    <property type="evidence" value="ECO:0007669"/>
    <property type="project" value="TreeGrafter"/>
</dbReference>
<evidence type="ECO:0000313" key="16">
    <source>
        <dbReference type="EMBL" id="KAF0328181.1"/>
    </source>
</evidence>
<keyword evidence="14" id="KW-0812">Transmembrane</keyword>
<evidence type="ECO:0000256" key="8">
    <source>
        <dbReference type="ARBA" id="ARBA00023167"/>
    </source>
</evidence>
<evidence type="ECO:0000256" key="1">
    <source>
        <dbReference type="ARBA" id="ARBA00001933"/>
    </source>
</evidence>
<evidence type="ECO:0000256" key="12">
    <source>
        <dbReference type="ARBA" id="ARBA00066529"/>
    </source>
</evidence>
<gene>
    <name evidence="16" type="ORF">GQ607_004661</name>
</gene>
<dbReference type="InterPro" id="IPR015422">
    <property type="entry name" value="PyrdxlP-dep_Trfase_small"/>
</dbReference>
<dbReference type="FunFam" id="3.90.1150.10:FF:000083">
    <property type="entry name" value="O-acetylhomoserine sulfhydrylase"/>
    <property type="match status" value="1"/>
</dbReference>
<dbReference type="PANTHER" id="PTHR43797:SF2">
    <property type="entry name" value="HOMOCYSTEINE_CYSTEINE SYNTHASE"/>
    <property type="match status" value="1"/>
</dbReference>
<comment type="caution">
    <text evidence="16">The sequence shown here is derived from an EMBL/GenBank/DDBJ whole genome shotgun (WGS) entry which is preliminary data.</text>
</comment>
<dbReference type="FunFam" id="3.40.640.10:FF:000035">
    <property type="entry name" value="O-succinylhomoserine sulfhydrylase"/>
    <property type="match status" value="1"/>
</dbReference>
<keyword evidence="4" id="KW-0963">Cytoplasm</keyword>
<dbReference type="Pfam" id="PF09430">
    <property type="entry name" value="EMC7_beta-sandw"/>
    <property type="match status" value="1"/>
</dbReference>
<evidence type="ECO:0000256" key="2">
    <source>
        <dbReference type="ARBA" id="ARBA00004496"/>
    </source>
</evidence>
<feature type="region of interest" description="Disordered" evidence="13">
    <location>
        <begin position="703"/>
        <end position="770"/>
    </location>
</feature>
<comment type="cofactor">
    <cofactor evidence="1">
        <name>pyridoxal 5'-phosphate</name>
        <dbReference type="ChEBI" id="CHEBI:597326"/>
    </cofactor>
</comment>
<dbReference type="InterPro" id="IPR015421">
    <property type="entry name" value="PyrdxlP-dep_Trfase_major"/>
</dbReference>
<dbReference type="PANTHER" id="PTHR43797">
    <property type="entry name" value="HOMOCYSTEINE/CYSTEINE SYNTHASE"/>
    <property type="match status" value="1"/>
</dbReference>
<evidence type="ECO:0000256" key="9">
    <source>
        <dbReference type="ARBA" id="ARBA00050655"/>
    </source>
</evidence>
<evidence type="ECO:0000256" key="7">
    <source>
        <dbReference type="ARBA" id="ARBA00022898"/>
    </source>
</evidence>